<dbReference type="AlphaFoldDB" id="A0ABD2ZB39"/>
<proteinExistence type="predicted"/>
<gene>
    <name evidence="1" type="ORF">ACH5RR_023604</name>
</gene>
<dbReference type="EMBL" id="JBJUIK010000010">
    <property type="protein sequence ID" value="KAL3516702.1"/>
    <property type="molecule type" value="Genomic_DNA"/>
</dbReference>
<organism evidence="1 2">
    <name type="scientific">Cinchona calisaya</name>
    <dbReference type="NCBI Taxonomy" id="153742"/>
    <lineage>
        <taxon>Eukaryota</taxon>
        <taxon>Viridiplantae</taxon>
        <taxon>Streptophyta</taxon>
        <taxon>Embryophyta</taxon>
        <taxon>Tracheophyta</taxon>
        <taxon>Spermatophyta</taxon>
        <taxon>Magnoliopsida</taxon>
        <taxon>eudicotyledons</taxon>
        <taxon>Gunneridae</taxon>
        <taxon>Pentapetalae</taxon>
        <taxon>asterids</taxon>
        <taxon>lamiids</taxon>
        <taxon>Gentianales</taxon>
        <taxon>Rubiaceae</taxon>
        <taxon>Cinchonoideae</taxon>
        <taxon>Cinchoneae</taxon>
        <taxon>Cinchona</taxon>
    </lineage>
</organism>
<dbReference type="Proteomes" id="UP001630127">
    <property type="component" value="Unassembled WGS sequence"/>
</dbReference>
<keyword evidence="2" id="KW-1185">Reference proteome</keyword>
<protein>
    <submittedName>
        <fullName evidence="1">Uncharacterized protein</fullName>
    </submittedName>
</protein>
<accession>A0ABD2ZB39</accession>
<name>A0ABD2ZB39_9GENT</name>
<sequence length="158" mass="18297">MICMSMIGLAMFDFKWNCESPRLCWSDQYDPIPIARDPEELVIPREIIPDKIVKYLSYLVEDDRFDMNLGSQLEDTKDGLHDMYEDDENPHLPMPPHSLASPHASMPFSSDHFNRQDTIPLESSSSIPFCSLDGMNWSSRFVIAWFSVPQHHSYSRIV</sequence>
<comment type="caution">
    <text evidence="1">The sequence shown here is derived from an EMBL/GenBank/DDBJ whole genome shotgun (WGS) entry which is preliminary data.</text>
</comment>
<evidence type="ECO:0000313" key="2">
    <source>
        <dbReference type="Proteomes" id="UP001630127"/>
    </source>
</evidence>
<evidence type="ECO:0000313" key="1">
    <source>
        <dbReference type="EMBL" id="KAL3516702.1"/>
    </source>
</evidence>
<reference evidence="1 2" key="1">
    <citation type="submission" date="2024-11" db="EMBL/GenBank/DDBJ databases">
        <title>A near-complete genome assembly of Cinchona calisaya.</title>
        <authorList>
            <person name="Lian D.C."/>
            <person name="Zhao X.W."/>
            <person name="Wei L."/>
        </authorList>
    </citation>
    <scope>NUCLEOTIDE SEQUENCE [LARGE SCALE GENOMIC DNA]</scope>
    <source>
        <tissue evidence="1">Nenye</tissue>
    </source>
</reference>